<dbReference type="OrthoDB" id="4120491at2"/>
<dbReference type="AlphaFoldDB" id="A0A1T5IYQ2"/>
<dbReference type="RefSeq" id="WP_079727118.1">
    <property type="nucleotide sequence ID" value="NZ_FUZP01000001.1"/>
</dbReference>
<sequence>MSGTPALLHRGDALHGVDQYARTIADALGVPVELAPETDDRSAARHLHFTDRLWGVDAEDAAQRIERLAASGPVTVTLHDVPQPSDGERGFARRTASYRRVVAAASGVVCNSEHERRLLEQALGEAVVAHVIPLPAQPPAPRPNAWQPLDEVAVLGFFYPGKGHREVVDAVALLPEERRPGVVSLGGASPGHERELAELAEHAASSGVRFRSTGFLSVDDRDALVRAVAVPVIAHQHVSASGSLTDWISAGRRPLTIRSPYFAEMLQLRPGTLTLFDDGDPQVLAAAIAGLRDDPDATWVEPGTASSPTISDTARSYAEWWAAR</sequence>
<proteinExistence type="predicted"/>
<name>A0A1T5IYQ2_9MICO</name>
<dbReference type="Proteomes" id="UP000190857">
    <property type="component" value="Unassembled WGS sequence"/>
</dbReference>
<dbReference type="SUPFAM" id="SSF53756">
    <property type="entry name" value="UDP-Glycosyltransferase/glycogen phosphorylase"/>
    <property type="match status" value="1"/>
</dbReference>
<dbReference type="Gene3D" id="3.40.50.2000">
    <property type="entry name" value="Glycogen Phosphorylase B"/>
    <property type="match status" value="2"/>
</dbReference>
<evidence type="ECO:0000313" key="2">
    <source>
        <dbReference type="Proteomes" id="UP000190857"/>
    </source>
</evidence>
<dbReference type="STRING" id="123320.SAMN06309945_0985"/>
<dbReference type="EMBL" id="FUZP01000001">
    <property type="protein sequence ID" value="SKC44063.1"/>
    <property type="molecule type" value="Genomic_DNA"/>
</dbReference>
<accession>A0A1T5IYQ2</accession>
<organism evidence="1 2">
    <name type="scientific">Okibacterium fritillariae</name>
    <dbReference type="NCBI Taxonomy" id="123320"/>
    <lineage>
        <taxon>Bacteria</taxon>
        <taxon>Bacillati</taxon>
        <taxon>Actinomycetota</taxon>
        <taxon>Actinomycetes</taxon>
        <taxon>Micrococcales</taxon>
        <taxon>Microbacteriaceae</taxon>
        <taxon>Okibacterium</taxon>
    </lineage>
</organism>
<evidence type="ECO:0000313" key="1">
    <source>
        <dbReference type="EMBL" id="SKC44063.1"/>
    </source>
</evidence>
<reference evidence="1 2" key="1">
    <citation type="submission" date="2017-02" db="EMBL/GenBank/DDBJ databases">
        <authorList>
            <person name="Peterson S.W."/>
        </authorList>
    </citation>
    <scope>NUCLEOTIDE SEQUENCE [LARGE SCALE GENOMIC DNA]</scope>
    <source>
        <strain evidence="1 2">VKM Ac-2059</strain>
    </source>
</reference>
<keyword evidence="2" id="KW-1185">Reference proteome</keyword>
<gene>
    <name evidence="1" type="ORF">SAMN06309945_0985</name>
</gene>
<protein>
    <submittedName>
        <fullName evidence="1">Uncharacterized protein</fullName>
    </submittedName>
</protein>